<name>A0AA35YHR3_LACSI</name>
<reference evidence="14" key="1">
    <citation type="submission" date="2023-04" db="EMBL/GenBank/DDBJ databases">
        <authorList>
            <person name="Vijverberg K."/>
            <person name="Xiong W."/>
            <person name="Schranz E."/>
        </authorList>
    </citation>
    <scope>NUCLEOTIDE SEQUENCE</scope>
</reference>
<dbReference type="InterPro" id="IPR040442">
    <property type="entry name" value="Pyrv_kinase-like_dom_sf"/>
</dbReference>
<evidence type="ECO:0000256" key="12">
    <source>
        <dbReference type="ARBA" id="ARBA00023317"/>
    </source>
</evidence>
<keyword evidence="7" id="KW-0547">Nucleotide-binding</keyword>
<evidence type="ECO:0000313" key="15">
    <source>
        <dbReference type="Proteomes" id="UP001177003"/>
    </source>
</evidence>
<dbReference type="GO" id="GO:0016301">
    <property type="term" value="F:kinase activity"/>
    <property type="evidence" value="ECO:0007669"/>
    <property type="project" value="UniProtKB-KW"/>
</dbReference>
<evidence type="ECO:0000256" key="2">
    <source>
        <dbReference type="ARBA" id="ARBA00004997"/>
    </source>
</evidence>
<dbReference type="GO" id="GO:0005524">
    <property type="term" value="F:ATP binding"/>
    <property type="evidence" value="ECO:0007669"/>
    <property type="project" value="UniProtKB-KW"/>
</dbReference>
<dbReference type="PANTHER" id="PTHR11817">
    <property type="entry name" value="PYRUVATE KINASE"/>
    <property type="match status" value="1"/>
</dbReference>
<proteinExistence type="inferred from homology"/>
<dbReference type="Proteomes" id="UP001177003">
    <property type="component" value="Chromosome 2"/>
</dbReference>
<accession>A0AA35YHR3</accession>
<dbReference type="GO" id="GO:0000287">
    <property type="term" value="F:magnesium ion binding"/>
    <property type="evidence" value="ECO:0007669"/>
    <property type="project" value="InterPro"/>
</dbReference>
<dbReference type="InterPro" id="IPR011037">
    <property type="entry name" value="Pyrv_Knase-like_insert_dom_sf"/>
</dbReference>
<organism evidence="14 15">
    <name type="scientific">Lactuca saligna</name>
    <name type="common">Willowleaf lettuce</name>
    <dbReference type="NCBI Taxonomy" id="75948"/>
    <lineage>
        <taxon>Eukaryota</taxon>
        <taxon>Viridiplantae</taxon>
        <taxon>Streptophyta</taxon>
        <taxon>Embryophyta</taxon>
        <taxon>Tracheophyta</taxon>
        <taxon>Spermatophyta</taxon>
        <taxon>Magnoliopsida</taxon>
        <taxon>eudicotyledons</taxon>
        <taxon>Gunneridae</taxon>
        <taxon>Pentapetalae</taxon>
        <taxon>asterids</taxon>
        <taxon>campanulids</taxon>
        <taxon>Asterales</taxon>
        <taxon>Asteraceae</taxon>
        <taxon>Cichorioideae</taxon>
        <taxon>Cichorieae</taxon>
        <taxon>Lactucinae</taxon>
        <taxon>Lactuca</taxon>
    </lineage>
</organism>
<keyword evidence="5" id="KW-0808">Transferase</keyword>
<dbReference type="SUPFAM" id="SSF51621">
    <property type="entry name" value="Phosphoenolpyruvate/pyruvate domain"/>
    <property type="match status" value="1"/>
</dbReference>
<dbReference type="EC" id="2.7.1.40" evidence="4"/>
<comment type="similarity">
    <text evidence="3">Belongs to the pyruvate kinase family.</text>
</comment>
<dbReference type="FunFam" id="3.20.20.60:FF:000051">
    <property type="entry name" value="Pyruvate kinase family protein"/>
    <property type="match status" value="1"/>
</dbReference>
<dbReference type="InterPro" id="IPR015793">
    <property type="entry name" value="Pyrv_Knase_brl"/>
</dbReference>
<evidence type="ECO:0000256" key="7">
    <source>
        <dbReference type="ARBA" id="ARBA00022741"/>
    </source>
</evidence>
<evidence type="ECO:0000256" key="8">
    <source>
        <dbReference type="ARBA" id="ARBA00022777"/>
    </source>
</evidence>
<evidence type="ECO:0000256" key="6">
    <source>
        <dbReference type="ARBA" id="ARBA00022723"/>
    </source>
</evidence>
<keyword evidence="15" id="KW-1185">Reference proteome</keyword>
<dbReference type="GO" id="GO:0004743">
    <property type="term" value="F:pyruvate kinase activity"/>
    <property type="evidence" value="ECO:0007669"/>
    <property type="project" value="UniProtKB-EC"/>
</dbReference>
<dbReference type="Gene3D" id="2.40.33.10">
    <property type="entry name" value="PK beta-barrel domain-like"/>
    <property type="match status" value="2"/>
</dbReference>
<keyword evidence="10" id="KW-0460">Magnesium</keyword>
<evidence type="ECO:0000259" key="13">
    <source>
        <dbReference type="Pfam" id="PF00224"/>
    </source>
</evidence>
<gene>
    <name evidence="14" type="ORF">LSALG_LOCUS14241</name>
</gene>
<dbReference type="InterPro" id="IPR015813">
    <property type="entry name" value="Pyrv/PenolPyrv_kinase-like_dom"/>
</dbReference>
<evidence type="ECO:0000256" key="1">
    <source>
        <dbReference type="ARBA" id="ARBA00001958"/>
    </source>
</evidence>
<dbReference type="GO" id="GO:0030955">
    <property type="term" value="F:potassium ion binding"/>
    <property type="evidence" value="ECO:0007669"/>
    <property type="project" value="InterPro"/>
</dbReference>
<evidence type="ECO:0000256" key="10">
    <source>
        <dbReference type="ARBA" id="ARBA00022842"/>
    </source>
</evidence>
<dbReference type="AlphaFoldDB" id="A0AA35YHR3"/>
<dbReference type="InterPro" id="IPR001697">
    <property type="entry name" value="Pyr_Knase"/>
</dbReference>
<dbReference type="EMBL" id="OX465078">
    <property type="protein sequence ID" value="CAI9274144.1"/>
    <property type="molecule type" value="Genomic_DNA"/>
</dbReference>
<evidence type="ECO:0000313" key="14">
    <source>
        <dbReference type="EMBL" id="CAI9274144.1"/>
    </source>
</evidence>
<evidence type="ECO:0000256" key="11">
    <source>
        <dbReference type="ARBA" id="ARBA00023152"/>
    </source>
</evidence>
<comment type="pathway">
    <text evidence="2">Carbohydrate degradation; glycolysis; pyruvate from D-glyceraldehyde 3-phosphate: step 5/5.</text>
</comment>
<dbReference type="Pfam" id="PF00224">
    <property type="entry name" value="PK"/>
    <property type="match status" value="2"/>
</dbReference>
<feature type="domain" description="Pyruvate kinase barrel" evidence="13">
    <location>
        <begin position="259"/>
        <end position="347"/>
    </location>
</feature>
<evidence type="ECO:0000256" key="9">
    <source>
        <dbReference type="ARBA" id="ARBA00022840"/>
    </source>
</evidence>
<keyword evidence="9" id="KW-0067">ATP-binding</keyword>
<sequence length="769" mass="83700">MGCKRNVLFPSPRFKKMMFGVASLSSVTNHASNYGPYTAEALVLASSNLHEKPLHLSCGLLVSKDKFIQPPRRRKGSYIVSATRNGNDEPESSVGAYAADDQSLIISESSRNSTENDSEKEIIASSVDLDDNHLQHAQNQILGNQGNLLDKLKAVHMHALAMEQWNASRLKLCHGRHAVSAANLIHYLALKSLDVDQLKDELSSVGLLNLETINPYVIAGLSTGIQLLENLKSNQLTASMMRKRVNSNRDLLIGPVEDKRSHIMVTVGEEAITNETFINDILKAGTTVVRINCAHGDPSVWSETIRKVKINSQMLEKPCRILMDLAGPKLRTGRMKSGPCVIKISPKKNASGNLINAAQVWVAQKGAGSPPAHVSPDVVLYVDGQQFLEKLQVGDTLRFRDARGKQRSLKISNKFPVFSGVGFMADCTNTAYVENGTKLYIKLKGNKKRSLFGSVVDVPPTETFVRLRVGDLLVISRDSSEDFEQTKLTSSMVGSGSPRVTCSSGYLFDSVKPGEPIAFDDGKIWGVIKGTSISEIVVSITRAGPRGTKLGPEKSINIPESKIQYEGLTSKDIIDLDFVGAHADIVGISFVRDVDDVILVGQELKKRKLDRLGIVLKIETKDGLKNLPLLLLEAMKLSNPLGVMIARGDLAVECGWEMMGDIQEEILSICSAAHVPVIWATQVLESLVKTGVPTRAEITDVACGARASCIMLNKGKHILEAIATLDTILKGSCAKKNVMSSACLLDFDSQKSCISLCWIHSIDATSCFT</sequence>
<comment type="cofactor">
    <cofactor evidence="1">
        <name>K(+)</name>
        <dbReference type="ChEBI" id="CHEBI:29103"/>
    </cofactor>
</comment>
<dbReference type="SUPFAM" id="SSF50800">
    <property type="entry name" value="PK beta-barrel domain-like"/>
    <property type="match status" value="1"/>
</dbReference>
<keyword evidence="11" id="KW-0324">Glycolysis</keyword>
<evidence type="ECO:0000256" key="5">
    <source>
        <dbReference type="ARBA" id="ARBA00022679"/>
    </source>
</evidence>
<dbReference type="Gene3D" id="3.20.20.60">
    <property type="entry name" value="Phosphoenolpyruvate-binding domains"/>
    <property type="match status" value="2"/>
</dbReference>
<evidence type="ECO:0000256" key="3">
    <source>
        <dbReference type="ARBA" id="ARBA00008663"/>
    </source>
</evidence>
<evidence type="ECO:0000256" key="4">
    <source>
        <dbReference type="ARBA" id="ARBA00012142"/>
    </source>
</evidence>
<protein>
    <recommendedName>
        <fullName evidence="4">pyruvate kinase</fullName>
        <ecNumber evidence="4">2.7.1.40</ecNumber>
    </recommendedName>
</protein>
<keyword evidence="12" id="KW-0670">Pyruvate</keyword>
<keyword evidence="8" id="KW-0418">Kinase</keyword>
<dbReference type="InterPro" id="IPR015806">
    <property type="entry name" value="Pyrv_Knase_insert_dom_sf"/>
</dbReference>
<feature type="domain" description="Pyruvate kinase barrel" evidence="13">
    <location>
        <begin position="504"/>
        <end position="712"/>
    </location>
</feature>
<keyword evidence="6" id="KW-0479">Metal-binding</keyword>